<gene>
    <name evidence="6" type="ORF">FJY68_01225</name>
</gene>
<evidence type="ECO:0000259" key="5">
    <source>
        <dbReference type="Pfam" id="PF13860"/>
    </source>
</evidence>
<dbReference type="SUPFAM" id="SSF52129">
    <property type="entry name" value="Caspase-like"/>
    <property type="match status" value="1"/>
</dbReference>
<comment type="caution">
    <text evidence="6">The sequence shown here is derived from an EMBL/GenBank/DDBJ whole genome shotgun (WGS) entry which is preliminary data.</text>
</comment>
<dbReference type="Gene3D" id="3.40.50.10390">
    <property type="entry name" value="Gingipain r, domain 1"/>
    <property type="match status" value="1"/>
</dbReference>
<dbReference type="GO" id="GO:0004197">
    <property type="term" value="F:cysteine-type endopeptidase activity"/>
    <property type="evidence" value="ECO:0007669"/>
    <property type="project" value="InterPro"/>
</dbReference>
<dbReference type="Gene3D" id="3.40.50.1460">
    <property type="match status" value="1"/>
</dbReference>
<dbReference type="InterPro" id="IPR029030">
    <property type="entry name" value="Caspase-like_dom_sf"/>
</dbReference>
<evidence type="ECO:0000259" key="3">
    <source>
        <dbReference type="Pfam" id="PF01364"/>
    </source>
</evidence>
<protein>
    <submittedName>
        <fullName evidence="6">T9SS type A sorting domain-containing protein</fullName>
    </submittedName>
</protein>
<organism evidence="6 7">
    <name type="scientific">candidate division WOR-3 bacterium</name>
    <dbReference type="NCBI Taxonomy" id="2052148"/>
    <lineage>
        <taxon>Bacteria</taxon>
        <taxon>Bacteria division WOR-3</taxon>
    </lineage>
</organism>
<dbReference type="AlphaFoldDB" id="A0A937XDV7"/>
<keyword evidence="1 2" id="KW-0732">Signal</keyword>
<feature type="chain" id="PRO_5038119422" evidence="2">
    <location>
        <begin position="18"/>
        <end position="1264"/>
    </location>
</feature>
<dbReference type="EMBL" id="VGIR01000003">
    <property type="protein sequence ID" value="MBM3330454.1"/>
    <property type="molecule type" value="Genomic_DNA"/>
</dbReference>
<evidence type="ECO:0000256" key="1">
    <source>
        <dbReference type="ARBA" id="ARBA00022729"/>
    </source>
</evidence>
<dbReference type="Gene3D" id="2.60.40.10">
    <property type="entry name" value="Immunoglobulins"/>
    <property type="match status" value="1"/>
</dbReference>
<dbReference type="Pfam" id="PF01364">
    <property type="entry name" value="Peptidase_C25"/>
    <property type="match status" value="1"/>
</dbReference>
<evidence type="ECO:0000259" key="4">
    <source>
        <dbReference type="Pfam" id="PF08126"/>
    </source>
</evidence>
<dbReference type="Gene3D" id="2.60.40.3800">
    <property type="match status" value="1"/>
</dbReference>
<dbReference type="Pfam" id="PF08126">
    <property type="entry name" value="Propeptide_C25"/>
    <property type="match status" value="1"/>
</dbReference>
<feature type="signal peptide" evidence="2">
    <location>
        <begin position="1"/>
        <end position="17"/>
    </location>
</feature>
<dbReference type="InterPro" id="IPR029031">
    <property type="entry name" value="Gingipain_N_sf"/>
</dbReference>
<dbReference type="InterPro" id="IPR013783">
    <property type="entry name" value="Ig-like_fold"/>
</dbReference>
<dbReference type="Gene3D" id="2.60.40.4070">
    <property type="match status" value="1"/>
</dbReference>
<dbReference type="InterPro" id="IPR038490">
    <property type="entry name" value="Gingipain_propep_sf"/>
</dbReference>
<accession>A0A937XDV7</accession>
<dbReference type="Pfam" id="PF13860">
    <property type="entry name" value="FlgD_ig"/>
    <property type="match status" value="1"/>
</dbReference>
<dbReference type="Proteomes" id="UP000779900">
    <property type="component" value="Unassembled WGS sequence"/>
</dbReference>
<feature type="domain" description="Gingipain" evidence="3">
    <location>
        <begin position="227"/>
        <end position="594"/>
    </location>
</feature>
<dbReference type="InterPro" id="IPR012600">
    <property type="entry name" value="Propeptide_C25"/>
</dbReference>
<dbReference type="InterPro" id="IPR025965">
    <property type="entry name" value="FlgD/Vpr_Ig-like"/>
</dbReference>
<proteinExistence type="predicted"/>
<dbReference type="NCBIfam" id="TIGR04183">
    <property type="entry name" value="Por_Secre_tail"/>
    <property type="match status" value="1"/>
</dbReference>
<dbReference type="GO" id="GO:0006508">
    <property type="term" value="P:proteolysis"/>
    <property type="evidence" value="ECO:0007669"/>
    <property type="project" value="InterPro"/>
</dbReference>
<dbReference type="InterPro" id="IPR001769">
    <property type="entry name" value="Gingipain"/>
</dbReference>
<name>A0A937XDV7_UNCW3</name>
<evidence type="ECO:0000256" key="2">
    <source>
        <dbReference type="SAM" id="SignalP"/>
    </source>
</evidence>
<feature type="domain" description="Gingipain propeptide" evidence="4">
    <location>
        <begin position="38"/>
        <end position="201"/>
    </location>
</feature>
<evidence type="ECO:0000313" key="7">
    <source>
        <dbReference type="Proteomes" id="UP000779900"/>
    </source>
</evidence>
<sequence>MRKWLVLLVLISVPLLAGTVTRTASFDSDDLIFSTYGGFDNVELRGGTGLLQVGAPRVPLAVQRVLVPAGAVPTGVELVSADWTTIPGRYNLAPAQPDVPLAMPGKVFDLPEQAQDQAIYSANTFYPSSCLRLGEPATLAGYRMASVELRPVRVNPVSGELQLATRIEYRISYDAGNSDAFVPSQEQRDYYSAMVREMVVNDNDVNRFAPSVRRSATLSLPSGNYVYVVISAPPLDTCFARLTAWKTLKGVPATTVLLSYITANYSGYDTQEKIRNFIKDAYQTWGTRYVLLGGSADHKTSGQNIIPTRDCWYTTLGIGYYNDEDTIPCDLYYGGLDGTWDADNDHVYGETGDQADMLSEVFVGRAPVYNVAKAQNFVNKTLVYEQNPPSGYVTKMLVPAAILWDSYNERPMQDSIARMTPSGWTDAKLYERTSTLSRQRMRDSMNSGYGLGNWVGHGDENGIYMGGGAYLNSSDADGLTNGNKLGIHSSIACFTGAWDEVPGGDCFSERLMNRVGGGAVGIAMNSRYGFGSPPNPGPSELLDTVFMSRILNHSEYRAGQALAFSRAYWAPYAGQGMMRYCIYELNYHGDPELPVWTEEPTGLSVAHAGIVNTGIGIPYPVTVSAAYDAPVESALVCLKKGTEVDVKGWTNSSGQVTLYVSPQTPGQMFMAVSAHNHHVYQDTVQVIVPQRYVCYLRSNVLDPGPGGNGDSTLNPGETLKLPMWVKNWGLQRADSVSAKLRAFSSSIQVTDSVKTFGNINAGDSAYTGSNGFGLVVSSGLADGYTAICSLYCTDALDSTWVSSTALIVAAPVLARRAVAVVDTAGGGNNNSVIDPGETADLMVRVRNTGTGHGYNCRAVLRCGDARLTVTDSTAAYGFIRAGDSANNTADRFTVHADITVFPETPMSCTLDLYADGGYVKSEAFILVVGQLRAGDPIPDGPRTPSAYYAYDDTDTLYQAHPTYNWVEVNSVGKALTFVHHNGVVLETLPPAFGPLKFYGQRSTQLSISADGWVCPGNRKTANADNTTLPDADNPPGMVCANWVDLYPLVGDSGAGRIYTYHDAANHRFIVEYDSVRYYWDGRRDKFQVVIYDTTVATYSGDNAILVQYKTASGIAGSTLGIEDPGEIIAVQAFYNGEYHRACAPVGPGRAILYTTDPPLLAGVKDAGRPIGAALKLALDVRPNPLRNRAAIAYAVPVAGRVGISVYDAAGRVVRDLAGGSMAAGRYSATWDGRAADGKLVPEGVYFCKLATPAGTRQQKLIVAR</sequence>
<reference evidence="6" key="1">
    <citation type="submission" date="2019-03" db="EMBL/GenBank/DDBJ databases">
        <title>Lake Tanganyika Metagenome-Assembled Genomes (MAGs).</title>
        <authorList>
            <person name="Tran P."/>
        </authorList>
    </citation>
    <scope>NUCLEOTIDE SEQUENCE</scope>
    <source>
        <strain evidence="6">K_DeepCast_150m_m2_040</strain>
    </source>
</reference>
<feature type="domain" description="FlgD/Vpr Ig-like" evidence="5">
    <location>
        <begin position="1198"/>
        <end position="1249"/>
    </location>
</feature>
<evidence type="ECO:0000313" key="6">
    <source>
        <dbReference type="EMBL" id="MBM3330454.1"/>
    </source>
</evidence>
<dbReference type="InterPro" id="IPR026444">
    <property type="entry name" value="Secre_tail"/>
</dbReference>